<dbReference type="Proteomes" id="UP000270296">
    <property type="component" value="Unassembled WGS sequence"/>
</dbReference>
<comment type="caution">
    <text evidence="7">Lacks conserved residue(s) required for the propagation of feature annotation.</text>
</comment>
<protein>
    <submittedName>
        <fullName evidence="12">Thyroglobulin type-1 domain-containing protein</fullName>
    </submittedName>
</protein>
<name>A0A183IN93_9BILA</name>
<dbReference type="InterPro" id="IPR000716">
    <property type="entry name" value="Thyroglobulin_1"/>
</dbReference>
<dbReference type="OrthoDB" id="5986054at2759"/>
<comment type="subcellular location">
    <subcellularLocation>
        <location evidence="1">Secreted</location>
    </subcellularLocation>
</comment>
<keyword evidence="5 7" id="KW-1015">Disulfide bond</keyword>
<dbReference type="PROSITE" id="PS00484">
    <property type="entry name" value="THYROGLOBULIN_1_1"/>
    <property type="match status" value="1"/>
</dbReference>
<evidence type="ECO:0000313" key="12">
    <source>
        <dbReference type="WBParaSite" id="SBAD_0000529901-mRNA-1"/>
    </source>
</evidence>
<dbReference type="InterPro" id="IPR002350">
    <property type="entry name" value="Kazal_dom"/>
</dbReference>
<feature type="disulfide bond" evidence="7">
    <location>
        <begin position="110"/>
        <end position="130"/>
    </location>
</feature>
<dbReference type="SMART" id="SM00280">
    <property type="entry name" value="KAZAL"/>
    <property type="match status" value="1"/>
</dbReference>
<keyword evidence="11" id="KW-1185">Reference proteome</keyword>
<reference evidence="12" key="1">
    <citation type="submission" date="2016-06" db="UniProtKB">
        <authorList>
            <consortium name="WormBaseParasite"/>
        </authorList>
    </citation>
    <scope>IDENTIFICATION</scope>
</reference>
<dbReference type="PANTHER" id="PTHR12352:SF3">
    <property type="entry name" value="NIDOGEN-2"/>
    <property type="match status" value="1"/>
</dbReference>
<evidence type="ECO:0000256" key="3">
    <source>
        <dbReference type="ARBA" id="ARBA00022729"/>
    </source>
</evidence>
<dbReference type="Gene3D" id="4.10.800.10">
    <property type="entry name" value="Thyroglobulin type-1"/>
    <property type="match status" value="1"/>
</dbReference>
<dbReference type="PROSITE" id="PS51162">
    <property type="entry name" value="THYROGLOBULIN_1_2"/>
    <property type="match status" value="1"/>
</dbReference>
<keyword evidence="4" id="KW-0677">Repeat</keyword>
<dbReference type="InterPro" id="IPR051950">
    <property type="entry name" value="Dev_reg/Prot_inhib"/>
</dbReference>
<evidence type="ECO:0000256" key="6">
    <source>
        <dbReference type="ARBA" id="ARBA00023180"/>
    </source>
</evidence>
<dbReference type="Pfam" id="PF07648">
    <property type="entry name" value="Kazal_2"/>
    <property type="match status" value="1"/>
</dbReference>
<gene>
    <name evidence="10" type="ORF">SBAD_LOCUS5089</name>
</gene>
<feature type="domain" description="Kazal-like" evidence="9">
    <location>
        <begin position="7"/>
        <end position="68"/>
    </location>
</feature>
<evidence type="ECO:0000256" key="4">
    <source>
        <dbReference type="ARBA" id="ARBA00022737"/>
    </source>
</evidence>
<dbReference type="Gene3D" id="3.30.60.30">
    <property type="match status" value="1"/>
</dbReference>
<dbReference type="PROSITE" id="PS51465">
    <property type="entry name" value="KAZAL_2"/>
    <property type="match status" value="1"/>
</dbReference>
<keyword evidence="6" id="KW-0325">Glycoprotein</keyword>
<evidence type="ECO:0000256" key="7">
    <source>
        <dbReference type="PROSITE-ProRule" id="PRU00500"/>
    </source>
</evidence>
<dbReference type="CDD" id="cd00104">
    <property type="entry name" value="KAZAL_FS"/>
    <property type="match status" value="1"/>
</dbReference>
<dbReference type="EMBL" id="UZAM01008749">
    <property type="protein sequence ID" value="VDP06242.1"/>
    <property type="molecule type" value="Genomic_DNA"/>
</dbReference>
<dbReference type="SMART" id="SM00211">
    <property type="entry name" value="TY"/>
    <property type="match status" value="1"/>
</dbReference>
<dbReference type="FunFam" id="4.10.800.10:FF:000004">
    <property type="entry name" value="SPARC-related modular calcium-binding protein 1"/>
    <property type="match status" value="1"/>
</dbReference>
<dbReference type="WBParaSite" id="SBAD_0000529901-mRNA-1">
    <property type="protein sequence ID" value="SBAD_0000529901-mRNA-1"/>
    <property type="gene ID" value="SBAD_0000529901"/>
</dbReference>
<evidence type="ECO:0000313" key="10">
    <source>
        <dbReference type="EMBL" id="VDP06242.1"/>
    </source>
</evidence>
<dbReference type="SUPFAM" id="SSF57610">
    <property type="entry name" value="Thyroglobulin type-1 domain"/>
    <property type="match status" value="1"/>
</dbReference>
<dbReference type="PANTHER" id="PTHR12352">
    <property type="entry name" value="SECRETED MODULAR CALCIUM-BINDING PROTEIN"/>
    <property type="match status" value="1"/>
</dbReference>
<organism evidence="12">
    <name type="scientific">Soboliphyme baturini</name>
    <dbReference type="NCBI Taxonomy" id="241478"/>
    <lineage>
        <taxon>Eukaryota</taxon>
        <taxon>Metazoa</taxon>
        <taxon>Ecdysozoa</taxon>
        <taxon>Nematoda</taxon>
        <taxon>Enoplea</taxon>
        <taxon>Dorylaimia</taxon>
        <taxon>Dioctophymatida</taxon>
        <taxon>Dioctophymatoidea</taxon>
        <taxon>Soboliphymatidae</taxon>
        <taxon>Soboliphyme</taxon>
    </lineage>
</organism>
<keyword evidence="2" id="KW-0964">Secreted</keyword>
<dbReference type="Pfam" id="PF00086">
    <property type="entry name" value="Thyroglobulin_1"/>
    <property type="match status" value="1"/>
</dbReference>
<evidence type="ECO:0000256" key="2">
    <source>
        <dbReference type="ARBA" id="ARBA00022525"/>
    </source>
</evidence>
<dbReference type="SUPFAM" id="SSF100895">
    <property type="entry name" value="Kazal-type serine protease inhibitors"/>
    <property type="match status" value="1"/>
</dbReference>
<sequence>MTSSEIHMKVKSCDMMYLCTPEEIAINPLCGTDGRTYNSLCEVKKVSCHGSPVQVPTVIFADNAKCRLERAFQQNIASKRNGSAIFIPECEPDGTYSVVQCHRSTGYCWCVTNNGKPIPGTSVRQRKPKCSPQGESKRVFHDSCVVRL</sequence>
<accession>A0A183IN93</accession>
<proteinExistence type="predicted"/>
<dbReference type="AlphaFoldDB" id="A0A183IN93"/>
<dbReference type="InterPro" id="IPR036857">
    <property type="entry name" value="Thyroglobulin_1_sf"/>
</dbReference>
<keyword evidence="3" id="KW-0732">Signal</keyword>
<dbReference type="CDD" id="cd00191">
    <property type="entry name" value="TY"/>
    <property type="match status" value="1"/>
</dbReference>
<dbReference type="GO" id="GO:0005615">
    <property type="term" value="C:extracellular space"/>
    <property type="evidence" value="ECO:0007669"/>
    <property type="project" value="TreeGrafter"/>
</dbReference>
<evidence type="ECO:0000256" key="5">
    <source>
        <dbReference type="ARBA" id="ARBA00023157"/>
    </source>
</evidence>
<feature type="domain" description="Thyroglobulin type-1" evidence="8">
    <location>
        <begin position="63"/>
        <end position="130"/>
    </location>
</feature>
<evidence type="ECO:0000259" key="8">
    <source>
        <dbReference type="PROSITE" id="PS51162"/>
    </source>
</evidence>
<evidence type="ECO:0000259" key="9">
    <source>
        <dbReference type="PROSITE" id="PS51465"/>
    </source>
</evidence>
<feature type="disulfide bond" evidence="7">
    <location>
        <begin position="101"/>
        <end position="108"/>
    </location>
</feature>
<reference evidence="10 11" key="2">
    <citation type="submission" date="2018-11" db="EMBL/GenBank/DDBJ databases">
        <authorList>
            <consortium name="Pathogen Informatics"/>
        </authorList>
    </citation>
    <scope>NUCLEOTIDE SEQUENCE [LARGE SCALE GENOMIC DNA]</scope>
</reference>
<dbReference type="InterPro" id="IPR036058">
    <property type="entry name" value="Kazal_dom_sf"/>
</dbReference>
<evidence type="ECO:0000256" key="1">
    <source>
        <dbReference type="ARBA" id="ARBA00004613"/>
    </source>
</evidence>
<evidence type="ECO:0000313" key="11">
    <source>
        <dbReference type="Proteomes" id="UP000270296"/>
    </source>
</evidence>